<keyword evidence="3" id="KW-1185">Reference proteome</keyword>
<dbReference type="Pfam" id="PF00240">
    <property type="entry name" value="ubiquitin"/>
    <property type="match status" value="1"/>
</dbReference>
<dbReference type="AlphaFoldDB" id="A0AAV2BA26"/>
<sequence length="79" mass="8677">MHIFLRSQNLYPVDVEDGTVSDLKDILEAKEGISAEEQILYHGGNQLQDDEDITDCLVDGATVDVTVRLLGGNAKFMVP</sequence>
<dbReference type="SMART" id="SM00213">
    <property type="entry name" value="UBQ"/>
    <property type="match status" value="1"/>
</dbReference>
<feature type="domain" description="Ubiquitin-like" evidence="1">
    <location>
        <begin position="1"/>
        <end position="72"/>
    </location>
</feature>
<protein>
    <recommendedName>
        <fullName evidence="1">Ubiquitin-like domain-containing protein</fullName>
    </recommendedName>
</protein>
<evidence type="ECO:0000259" key="1">
    <source>
        <dbReference type="PROSITE" id="PS50053"/>
    </source>
</evidence>
<evidence type="ECO:0000313" key="3">
    <source>
        <dbReference type="Proteomes" id="UP001497382"/>
    </source>
</evidence>
<gene>
    <name evidence="2" type="ORF">LARSCL_LOCUS17999</name>
</gene>
<organism evidence="2 3">
    <name type="scientific">Larinioides sclopetarius</name>
    <dbReference type="NCBI Taxonomy" id="280406"/>
    <lineage>
        <taxon>Eukaryota</taxon>
        <taxon>Metazoa</taxon>
        <taxon>Ecdysozoa</taxon>
        <taxon>Arthropoda</taxon>
        <taxon>Chelicerata</taxon>
        <taxon>Arachnida</taxon>
        <taxon>Araneae</taxon>
        <taxon>Araneomorphae</taxon>
        <taxon>Entelegynae</taxon>
        <taxon>Araneoidea</taxon>
        <taxon>Araneidae</taxon>
        <taxon>Larinioides</taxon>
    </lineage>
</organism>
<dbReference type="Proteomes" id="UP001497382">
    <property type="component" value="Unassembled WGS sequence"/>
</dbReference>
<dbReference type="SUPFAM" id="SSF54236">
    <property type="entry name" value="Ubiquitin-like"/>
    <property type="match status" value="1"/>
</dbReference>
<comment type="caution">
    <text evidence="2">The sequence shown here is derived from an EMBL/GenBank/DDBJ whole genome shotgun (WGS) entry which is preliminary data.</text>
</comment>
<dbReference type="InterPro" id="IPR000626">
    <property type="entry name" value="Ubiquitin-like_dom"/>
</dbReference>
<dbReference type="InterPro" id="IPR029071">
    <property type="entry name" value="Ubiquitin-like_domsf"/>
</dbReference>
<reference evidence="2 3" key="1">
    <citation type="submission" date="2024-04" db="EMBL/GenBank/DDBJ databases">
        <authorList>
            <person name="Rising A."/>
            <person name="Reimegard J."/>
            <person name="Sonavane S."/>
            <person name="Akerstrom W."/>
            <person name="Nylinder S."/>
            <person name="Hedman E."/>
            <person name="Kallberg Y."/>
        </authorList>
    </citation>
    <scope>NUCLEOTIDE SEQUENCE [LARGE SCALE GENOMIC DNA]</scope>
</reference>
<name>A0AAV2BA26_9ARAC</name>
<accession>A0AAV2BA26</accession>
<dbReference type="PROSITE" id="PS50053">
    <property type="entry name" value="UBIQUITIN_2"/>
    <property type="match status" value="1"/>
</dbReference>
<dbReference type="EMBL" id="CAXIEN010000319">
    <property type="protein sequence ID" value="CAL1293080.1"/>
    <property type="molecule type" value="Genomic_DNA"/>
</dbReference>
<evidence type="ECO:0000313" key="2">
    <source>
        <dbReference type="EMBL" id="CAL1293080.1"/>
    </source>
</evidence>
<proteinExistence type="predicted"/>
<dbReference type="Gene3D" id="3.10.20.90">
    <property type="entry name" value="Phosphatidylinositol 3-kinase Catalytic Subunit, Chain A, domain 1"/>
    <property type="match status" value="1"/>
</dbReference>